<evidence type="ECO:0008006" key="5">
    <source>
        <dbReference type="Google" id="ProtNLM"/>
    </source>
</evidence>
<sequence length="344" mass="35522">MSRDAAAPTPTPTPTPTGRARPRDVIAWVTLWVPLGAVLVTAALWWGDLPEALPRQWNADGIASTSPTGLMFGILAGLTGTAALGAGFALAAGAAPNRRVIFLAAGFVAGLAGSIWLFSAGITIVPGADPQDPGGWPLLAVAFAGYGAIAYFLAHSWVYPPTDPDVAAAEPADSETARRAASVAAQAAARTEYTTSISSPLFTGLAVAAVVGAAGVTVLPTLRDGFAAMGTLLFAALVFALALIVLCARIRIRIDARGLSVRSAILGLPLKVIALTQIVDAHADYLEPLRWGGWGYRLLPGRSAVILRAGPGLVVTLRNGRVFAVSIREPELPAALLESLRARS</sequence>
<keyword evidence="2" id="KW-0472">Membrane</keyword>
<keyword evidence="2" id="KW-1133">Transmembrane helix</keyword>
<evidence type="ECO:0000313" key="4">
    <source>
        <dbReference type="Proteomes" id="UP000297447"/>
    </source>
</evidence>
<keyword evidence="2" id="KW-0812">Transmembrane</keyword>
<evidence type="ECO:0000256" key="2">
    <source>
        <dbReference type="SAM" id="Phobius"/>
    </source>
</evidence>
<keyword evidence="4" id="KW-1185">Reference proteome</keyword>
<dbReference type="EMBL" id="SOHE01000013">
    <property type="protein sequence ID" value="TFD55161.1"/>
    <property type="molecule type" value="Genomic_DNA"/>
</dbReference>
<feature type="transmembrane region" description="Helical" evidence="2">
    <location>
        <begin position="136"/>
        <end position="154"/>
    </location>
</feature>
<feature type="transmembrane region" description="Helical" evidence="2">
    <location>
        <begin position="200"/>
        <end position="219"/>
    </location>
</feature>
<evidence type="ECO:0000256" key="1">
    <source>
        <dbReference type="SAM" id="MobiDB-lite"/>
    </source>
</evidence>
<name>A0A4R9ABW4_9MICO</name>
<gene>
    <name evidence="3" type="ORF">E3T55_01695</name>
</gene>
<dbReference type="RefSeq" id="WP_134517846.1">
    <property type="nucleotide sequence ID" value="NZ_SOHE01000013.1"/>
</dbReference>
<dbReference type="OrthoDB" id="4303577at2"/>
<feature type="transmembrane region" description="Helical" evidence="2">
    <location>
        <begin position="225"/>
        <end position="248"/>
    </location>
</feature>
<reference evidence="3 4" key="1">
    <citation type="submission" date="2019-03" db="EMBL/GenBank/DDBJ databases">
        <title>Genomics of glacier-inhabiting Cryobacterium strains.</title>
        <authorList>
            <person name="Liu Q."/>
            <person name="Xin Y.-H."/>
        </authorList>
    </citation>
    <scope>NUCLEOTIDE SEQUENCE [LARGE SCALE GENOMIC DNA]</scope>
    <source>
        <strain evidence="3 4">Hh14</strain>
    </source>
</reference>
<dbReference type="Proteomes" id="UP000297447">
    <property type="component" value="Unassembled WGS sequence"/>
</dbReference>
<feature type="transmembrane region" description="Helical" evidence="2">
    <location>
        <begin position="100"/>
        <end position="124"/>
    </location>
</feature>
<accession>A0A4R9ABW4</accession>
<comment type="caution">
    <text evidence="3">The sequence shown here is derived from an EMBL/GenBank/DDBJ whole genome shotgun (WGS) entry which is preliminary data.</text>
</comment>
<protein>
    <recommendedName>
        <fullName evidence="5">DUF1648 domain-containing protein</fullName>
    </recommendedName>
</protein>
<feature type="transmembrane region" description="Helical" evidence="2">
    <location>
        <begin position="67"/>
        <end position="93"/>
    </location>
</feature>
<proteinExistence type="predicted"/>
<organism evidence="3 4">
    <name type="scientific">Cryobacterium frigoriphilum</name>
    <dbReference type="NCBI Taxonomy" id="1259150"/>
    <lineage>
        <taxon>Bacteria</taxon>
        <taxon>Bacillati</taxon>
        <taxon>Actinomycetota</taxon>
        <taxon>Actinomycetes</taxon>
        <taxon>Micrococcales</taxon>
        <taxon>Microbacteriaceae</taxon>
        <taxon>Cryobacterium</taxon>
    </lineage>
</organism>
<dbReference type="AlphaFoldDB" id="A0A4R9ABW4"/>
<feature type="transmembrane region" description="Helical" evidence="2">
    <location>
        <begin position="25"/>
        <end position="47"/>
    </location>
</feature>
<evidence type="ECO:0000313" key="3">
    <source>
        <dbReference type="EMBL" id="TFD55161.1"/>
    </source>
</evidence>
<feature type="region of interest" description="Disordered" evidence="1">
    <location>
        <begin position="1"/>
        <end position="20"/>
    </location>
</feature>